<evidence type="ECO:0000259" key="1">
    <source>
        <dbReference type="Pfam" id="PF09346"/>
    </source>
</evidence>
<gene>
    <name evidence="2" type="ORF">LQ567_23685</name>
</gene>
<protein>
    <submittedName>
        <fullName evidence="2">SMI1/KNR4 family protein</fullName>
    </submittedName>
</protein>
<accession>A0ABS8PXM9</accession>
<dbReference type="Pfam" id="PF09346">
    <property type="entry name" value="SMI1_KNR4"/>
    <property type="match status" value="1"/>
</dbReference>
<dbReference type="InterPro" id="IPR018958">
    <property type="entry name" value="Knr4/Smi1-like_dom"/>
</dbReference>
<feature type="domain" description="Knr4/Smi1-like" evidence="1">
    <location>
        <begin position="3"/>
        <end position="135"/>
    </location>
</feature>
<keyword evidence="3" id="KW-1185">Reference proteome</keyword>
<dbReference type="RefSeq" id="WP_231008388.1">
    <property type="nucleotide sequence ID" value="NZ_JAJNEC010000007.1"/>
</dbReference>
<reference evidence="2 3" key="1">
    <citation type="submission" date="2021-11" db="EMBL/GenBank/DDBJ databases">
        <title>Genomic of Niabella pedocola.</title>
        <authorList>
            <person name="Wu T."/>
        </authorList>
    </citation>
    <scope>NUCLEOTIDE SEQUENCE [LARGE SCALE GENOMIC DNA]</scope>
    <source>
        <strain evidence="2 3">JCM 31011</strain>
    </source>
</reference>
<name>A0ABS8PXM9_9BACT</name>
<dbReference type="EMBL" id="JAJNEC010000007">
    <property type="protein sequence ID" value="MCD2425806.1"/>
    <property type="molecule type" value="Genomic_DNA"/>
</dbReference>
<dbReference type="InterPro" id="IPR037883">
    <property type="entry name" value="Knr4/Smi1-like_sf"/>
</dbReference>
<comment type="caution">
    <text evidence="2">The sequence shown here is derived from an EMBL/GenBank/DDBJ whole genome shotgun (WGS) entry which is preliminary data.</text>
</comment>
<proteinExistence type="predicted"/>
<dbReference type="SUPFAM" id="SSF160631">
    <property type="entry name" value="SMI1/KNR4-like"/>
    <property type="match status" value="1"/>
</dbReference>
<evidence type="ECO:0000313" key="2">
    <source>
        <dbReference type="EMBL" id="MCD2425806.1"/>
    </source>
</evidence>
<evidence type="ECO:0000313" key="3">
    <source>
        <dbReference type="Proteomes" id="UP001199816"/>
    </source>
</evidence>
<organism evidence="2 3">
    <name type="scientific">Niabella pedocola</name>
    <dbReference type="NCBI Taxonomy" id="1752077"/>
    <lineage>
        <taxon>Bacteria</taxon>
        <taxon>Pseudomonadati</taxon>
        <taxon>Bacteroidota</taxon>
        <taxon>Chitinophagia</taxon>
        <taxon>Chitinophagales</taxon>
        <taxon>Chitinophagaceae</taxon>
        <taxon>Niabella</taxon>
    </lineage>
</organism>
<dbReference type="Gene3D" id="3.40.1580.10">
    <property type="entry name" value="SMI1/KNR4-like"/>
    <property type="match status" value="1"/>
</dbReference>
<sequence length="224" mass="26609">MTDLQQLEQQFHFRYPELYHRLYADGMLNWGTAGPDWISRQYPLLRQDPPLLLFANDFELMPLDDIRSQMEEFADPDYWMRIRPGLLFVPFAGNGAGDLYCFLVTEKTADDIPVVLFWHDANRASYLARNLQDFIFRTMLEAVTVVDTEDYGLLPTKGFKEDLQRFLRTHRPYLKERQWQRLTTVYNRESATKFILDEQELMALLEEEAGWTLWNGEFPYQQTS</sequence>
<dbReference type="Proteomes" id="UP001199816">
    <property type="component" value="Unassembled WGS sequence"/>
</dbReference>